<reference evidence="1" key="1">
    <citation type="submission" date="2020-03" db="EMBL/GenBank/DDBJ databases">
        <title>The deep terrestrial virosphere.</title>
        <authorList>
            <person name="Holmfeldt K."/>
            <person name="Nilsson E."/>
            <person name="Simone D."/>
            <person name="Lopez-Fernandez M."/>
            <person name="Wu X."/>
            <person name="de Brujin I."/>
            <person name="Lundin D."/>
            <person name="Andersson A."/>
            <person name="Bertilsson S."/>
            <person name="Dopson M."/>
        </authorList>
    </citation>
    <scope>NUCLEOTIDE SEQUENCE</scope>
    <source>
        <strain evidence="1">MM415B01220</strain>
    </source>
</reference>
<name>A0A6M3IRZ4_9ZZZZ</name>
<gene>
    <name evidence="1" type="ORF">MM415B01220_0003</name>
</gene>
<sequence length="304" mass="31686">MAECRWTGATNGKFLTENGNWSGNAPVTGDTVVVPADATQDIDDELNASAVDLEGFTVEEGCTITIGTTSADLQISLKNVTYFDANLGGTGRTFLDVDDYDQINITAAAASPGAGQYGLTLVGTHDADDTSNRGTINVYADTNQSIGIGAELGTDMEVNKLVVVGGDVTVGSSVTEYDDAAAPDIEIYGGDVTTKCPVGTVTKNAGNWTHESGAATAYYGQAGTTYYNSSGTLTNGYGSGNDLFTMEDNIDGATISNYQLKRGGGFRDPYKKATLTNGIDLDRCKIEDVTLDLGNHITVTPSAV</sequence>
<accession>A0A6M3IRZ4</accession>
<protein>
    <submittedName>
        <fullName evidence="1">Uncharacterized protein</fullName>
    </submittedName>
</protein>
<dbReference type="EMBL" id="MT141389">
    <property type="protein sequence ID" value="QJA59925.1"/>
    <property type="molecule type" value="Genomic_DNA"/>
</dbReference>
<organism evidence="1">
    <name type="scientific">viral metagenome</name>
    <dbReference type="NCBI Taxonomy" id="1070528"/>
    <lineage>
        <taxon>unclassified sequences</taxon>
        <taxon>metagenomes</taxon>
        <taxon>organismal metagenomes</taxon>
    </lineage>
</organism>
<evidence type="ECO:0000313" key="1">
    <source>
        <dbReference type="EMBL" id="QJA59925.1"/>
    </source>
</evidence>
<dbReference type="AlphaFoldDB" id="A0A6M3IRZ4"/>
<proteinExistence type="predicted"/>